<proteinExistence type="predicted"/>
<dbReference type="Proteomes" id="UP000198512">
    <property type="component" value="Unassembled WGS sequence"/>
</dbReference>
<gene>
    <name evidence="2" type="ORF">SAMN05216600_10625</name>
</gene>
<dbReference type="Gene3D" id="2.30.140.50">
    <property type="entry name" value="Protein of unknown function DUF2790"/>
    <property type="match status" value="1"/>
</dbReference>
<feature type="chain" id="PRO_5047349903" description="DUF2790 domain-containing protein" evidence="1">
    <location>
        <begin position="21"/>
        <end position="108"/>
    </location>
</feature>
<dbReference type="InterPro" id="IPR021245">
    <property type="entry name" value="DUF2790"/>
</dbReference>
<accession>A0ABY1BBE7</accession>
<evidence type="ECO:0000313" key="2">
    <source>
        <dbReference type="EMBL" id="SEQ44861.1"/>
    </source>
</evidence>
<name>A0ABY1BBE7_9PSED</name>
<organism evidence="2 3">
    <name type="scientific">Pseudomonas cuatrocienegasensis</name>
    <dbReference type="NCBI Taxonomy" id="543360"/>
    <lineage>
        <taxon>Bacteria</taxon>
        <taxon>Pseudomonadati</taxon>
        <taxon>Pseudomonadota</taxon>
        <taxon>Gammaproteobacteria</taxon>
        <taxon>Pseudomonadales</taxon>
        <taxon>Pseudomonadaceae</taxon>
        <taxon>Pseudomonas</taxon>
    </lineage>
</organism>
<dbReference type="EMBL" id="FOFP01000006">
    <property type="protein sequence ID" value="SEQ44861.1"/>
    <property type="molecule type" value="Genomic_DNA"/>
</dbReference>
<evidence type="ECO:0000313" key="3">
    <source>
        <dbReference type="Proteomes" id="UP000198512"/>
    </source>
</evidence>
<keyword evidence="3" id="KW-1185">Reference proteome</keyword>
<comment type="caution">
    <text evidence="2">The sequence shown here is derived from an EMBL/GenBank/DDBJ whole genome shotgun (WGS) entry which is preliminary data.</text>
</comment>
<keyword evidence="1" id="KW-0732">Signal</keyword>
<dbReference type="RefSeq" id="WP_069521256.1">
    <property type="nucleotide sequence ID" value="NZ_FOFP01000006.1"/>
</dbReference>
<sequence length="108" mass="12180">MKIKICLFTIALLGSTQSYANVAVEKLTERYQQKNTAITQQYAEQAGKPAPKIIDYRYGMKIDVAKLIHTTNDIKTCGSFKKIMSYEDSAGNLHAVRYTLQGECVNQR</sequence>
<protein>
    <recommendedName>
        <fullName evidence="4">DUF2790 domain-containing protein</fullName>
    </recommendedName>
</protein>
<evidence type="ECO:0008006" key="4">
    <source>
        <dbReference type="Google" id="ProtNLM"/>
    </source>
</evidence>
<dbReference type="Pfam" id="PF10976">
    <property type="entry name" value="DUF2790"/>
    <property type="match status" value="1"/>
</dbReference>
<reference evidence="2 3" key="1">
    <citation type="submission" date="2016-10" db="EMBL/GenBank/DDBJ databases">
        <authorList>
            <person name="Varghese N."/>
            <person name="Submissions S."/>
        </authorList>
    </citation>
    <scope>NUCLEOTIDE SEQUENCE [LARGE SCALE GENOMIC DNA]</scope>
    <source>
        <strain evidence="2 3">CIP 109853</strain>
    </source>
</reference>
<evidence type="ECO:0000256" key="1">
    <source>
        <dbReference type="SAM" id="SignalP"/>
    </source>
</evidence>
<feature type="signal peptide" evidence="1">
    <location>
        <begin position="1"/>
        <end position="20"/>
    </location>
</feature>